<comment type="caution">
    <text evidence="1">The sequence shown here is derived from an EMBL/GenBank/DDBJ whole genome shotgun (WGS) entry which is preliminary data.</text>
</comment>
<reference evidence="1" key="1">
    <citation type="journal article" date="2022" name="bioRxiv">
        <title>Sequencing and chromosome-scale assembly of the giantPleurodeles waltlgenome.</title>
        <authorList>
            <person name="Brown T."/>
            <person name="Elewa A."/>
            <person name="Iarovenko S."/>
            <person name="Subramanian E."/>
            <person name="Araus A.J."/>
            <person name="Petzold A."/>
            <person name="Susuki M."/>
            <person name="Suzuki K.-i.T."/>
            <person name="Hayashi T."/>
            <person name="Toyoda A."/>
            <person name="Oliveira C."/>
            <person name="Osipova E."/>
            <person name="Leigh N.D."/>
            <person name="Simon A."/>
            <person name="Yun M.H."/>
        </authorList>
    </citation>
    <scope>NUCLEOTIDE SEQUENCE</scope>
    <source>
        <strain evidence="1">20211129_DDA</strain>
        <tissue evidence="1">Liver</tissue>
    </source>
</reference>
<feature type="non-terminal residue" evidence="1">
    <location>
        <position position="80"/>
    </location>
</feature>
<organism evidence="1 2">
    <name type="scientific">Pleurodeles waltl</name>
    <name type="common">Iberian ribbed newt</name>
    <dbReference type="NCBI Taxonomy" id="8319"/>
    <lineage>
        <taxon>Eukaryota</taxon>
        <taxon>Metazoa</taxon>
        <taxon>Chordata</taxon>
        <taxon>Craniata</taxon>
        <taxon>Vertebrata</taxon>
        <taxon>Euteleostomi</taxon>
        <taxon>Amphibia</taxon>
        <taxon>Batrachia</taxon>
        <taxon>Caudata</taxon>
        <taxon>Salamandroidea</taxon>
        <taxon>Salamandridae</taxon>
        <taxon>Pleurodelinae</taxon>
        <taxon>Pleurodeles</taxon>
    </lineage>
</organism>
<sequence>VTGHCPRLPWSHGGHRALPFSSLVSWRSLGTALVTTGPMEVTGHCPHHHWSHGGHWALPSPAMVSRRSPGTALLITGLME</sequence>
<dbReference type="Proteomes" id="UP001066276">
    <property type="component" value="Chromosome 9"/>
</dbReference>
<protein>
    <submittedName>
        <fullName evidence="1">Uncharacterized protein</fullName>
    </submittedName>
</protein>
<evidence type="ECO:0000313" key="1">
    <source>
        <dbReference type="EMBL" id="KAJ1111113.1"/>
    </source>
</evidence>
<dbReference type="EMBL" id="JANPWB010000013">
    <property type="protein sequence ID" value="KAJ1111113.1"/>
    <property type="molecule type" value="Genomic_DNA"/>
</dbReference>
<proteinExistence type="predicted"/>
<feature type="non-terminal residue" evidence="1">
    <location>
        <position position="1"/>
    </location>
</feature>
<name>A0AAV7N513_PLEWA</name>
<accession>A0AAV7N513</accession>
<keyword evidence="2" id="KW-1185">Reference proteome</keyword>
<dbReference type="AlphaFoldDB" id="A0AAV7N513"/>
<gene>
    <name evidence="1" type="ORF">NDU88_008451</name>
</gene>
<evidence type="ECO:0000313" key="2">
    <source>
        <dbReference type="Proteomes" id="UP001066276"/>
    </source>
</evidence>